<name>A0A955L9B3_9BACT</name>
<dbReference type="EMBL" id="JAGQLH010000068">
    <property type="protein sequence ID" value="MCA9386017.1"/>
    <property type="molecule type" value="Genomic_DNA"/>
</dbReference>
<dbReference type="InterPro" id="IPR000905">
    <property type="entry name" value="Gcp-like_dom"/>
</dbReference>
<feature type="non-terminal residue" evidence="2">
    <location>
        <position position="1"/>
    </location>
</feature>
<dbReference type="Pfam" id="PF00814">
    <property type="entry name" value="TsaD"/>
    <property type="match status" value="1"/>
</dbReference>
<evidence type="ECO:0000313" key="3">
    <source>
        <dbReference type="Proteomes" id="UP000754563"/>
    </source>
</evidence>
<dbReference type="SUPFAM" id="SSF53067">
    <property type="entry name" value="Actin-like ATPase domain"/>
    <property type="match status" value="1"/>
</dbReference>
<dbReference type="Proteomes" id="UP000754563">
    <property type="component" value="Unassembled WGS sequence"/>
</dbReference>
<evidence type="ECO:0000259" key="1">
    <source>
        <dbReference type="Pfam" id="PF00814"/>
    </source>
</evidence>
<comment type="caution">
    <text evidence="2">The sequence shown here is derived from an EMBL/GenBank/DDBJ whole genome shotgun (WGS) entry which is preliminary data.</text>
</comment>
<sequence>DLEVGLKFAQQLAIEHSKPFVPVNHMEGHLLSSLLLNSKGKSPYNSQFNNSNLEELFPALGMLISGKHTEILYVDKIGSYTKIGKTLDDAAGEAFDKVGRMLGFGYPGGPILSEFAESGKPNDAISLPIPMEHSKDYNFSYSGLKTACLLTIKELRDNHTKDTEWVYDFCFEFLETIKKTIFVKLGKALNDHPEIKSVFAGGGVYGSERLSRKLGNFIRSYDIHFLLPEKKYRGDNAAMIGLAGYFAYERGEYLTAQSDIEAIDRVPRLSL</sequence>
<dbReference type="PANTHER" id="PTHR11735:SF6">
    <property type="entry name" value="TRNA N6-ADENOSINE THREONYLCARBAMOYLTRANSFERASE, MITOCHONDRIAL"/>
    <property type="match status" value="1"/>
</dbReference>
<evidence type="ECO:0000313" key="2">
    <source>
        <dbReference type="EMBL" id="MCA9386017.1"/>
    </source>
</evidence>
<feature type="domain" description="Gcp-like" evidence="1">
    <location>
        <begin position="2"/>
        <end position="241"/>
    </location>
</feature>
<reference evidence="2" key="2">
    <citation type="journal article" date="2021" name="Microbiome">
        <title>Successional dynamics and alternative stable states in a saline activated sludge microbial community over 9 years.</title>
        <authorList>
            <person name="Wang Y."/>
            <person name="Ye J."/>
            <person name="Ju F."/>
            <person name="Liu L."/>
            <person name="Boyd J.A."/>
            <person name="Deng Y."/>
            <person name="Parks D.H."/>
            <person name="Jiang X."/>
            <person name="Yin X."/>
            <person name="Woodcroft B.J."/>
            <person name="Tyson G.W."/>
            <person name="Hugenholtz P."/>
            <person name="Polz M.F."/>
            <person name="Zhang T."/>
        </authorList>
    </citation>
    <scope>NUCLEOTIDE SEQUENCE</scope>
    <source>
        <strain evidence="2">HKST-UBA11</strain>
    </source>
</reference>
<dbReference type="AlphaFoldDB" id="A0A955L9B3"/>
<reference evidence="2" key="1">
    <citation type="submission" date="2020-04" db="EMBL/GenBank/DDBJ databases">
        <authorList>
            <person name="Zhang T."/>
        </authorList>
    </citation>
    <scope>NUCLEOTIDE SEQUENCE</scope>
    <source>
        <strain evidence="2">HKST-UBA11</strain>
    </source>
</reference>
<protein>
    <recommendedName>
        <fullName evidence="1">Gcp-like domain-containing protein</fullName>
    </recommendedName>
</protein>
<accession>A0A955L9B3</accession>
<dbReference type="InterPro" id="IPR043129">
    <property type="entry name" value="ATPase_NBD"/>
</dbReference>
<dbReference type="PANTHER" id="PTHR11735">
    <property type="entry name" value="TRNA N6-ADENOSINE THREONYLCARBAMOYLTRANSFERASE"/>
    <property type="match status" value="1"/>
</dbReference>
<proteinExistence type="predicted"/>
<gene>
    <name evidence="2" type="ORF">KC717_05205</name>
</gene>
<dbReference type="Gene3D" id="3.30.420.40">
    <property type="match status" value="2"/>
</dbReference>
<organism evidence="2 3">
    <name type="scientific">Candidatus Dojkabacteria bacterium</name>
    <dbReference type="NCBI Taxonomy" id="2099670"/>
    <lineage>
        <taxon>Bacteria</taxon>
        <taxon>Candidatus Dojkabacteria</taxon>
    </lineage>
</organism>